<organism evidence="1 2">
    <name type="scientific">Clostridium zeae</name>
    <dbReference type="NCBI Taxonomy" id="2759022"/>
    <lineage>
        <taxon>Bacteria</taxon>
        <taxon>Bacillati</taxon>
        <taxon>Bacillota</taxon>
        <taxon>Clostridia</taxon>
        <taxon>Eubacteriales</taxon>
        <taxon>Clostridiaceae</taxon>
        <taxon>Clostridium</taxon>
    </lineage>
</organism>
<dbReference type="EMBL" id="BMBA01000001">
    <property type="protein sequence ID" value="GFZ30125.1"/>
    <property type="molecule type" value="Genomic_DNA"/>
</dbReference>
<proteinExistence type="predicted"/>
<name>A0ABQ1E5U3_9CLOT</name>
<protein>
    <submittedName>
        <fullName evidence="1">Uncharacterized protein</fullName>
    </submittedName>
</protein>
<dbReference type="Gene3D" id="1.25.40.10">
    <property type="entry name" value="Tetratricopeptide repeat domain"/>
    <property type="match status" value="2"/>
</dbReference>
<accession>A0ABQ1E5U3</accession>
<gene>
    <name evidence="1" type="ORF">CSC2_06510</name>
</gene>
<dbReference type="Proteomes" id="UP000663802">
    <property type="component" value="Unassembled WGS sequence"/>
</dbReference>
<evidence type="ECO:0000313" key="2">
    <source>
        <dbReference type="Proteomes" id="UP000663802"/>
    </source>
</evidence>
<dbReference type="SUPFAM" id="SSF48452">
    <property type="entry name" value="TPR-like"/>
    <property type="match status" value="2"/>
</dbReference>
<keyword evidence="2" id="KW-1185">Reference proteome</keyword>
<dbReference type="SMART" id="SM00028">
    <property type="entry name" value="TPR"/>
    <property type="match status" value="4"/>
</dbReference>
<dbReference type="InterPro" id="IPR011990">
    <property type="entry name" value="TPR-like_helical_dom_sf"/>
</dbReference>
<reference evidence="1 2" key="1">
    <citation type="journal article" date="2021" name="Int. J. Syst. Evol. Microbiol.">
        <title>Clostridium zeae sp. nov., isolated from corn silage.</title>
        <authorList>
            <person name="Kobayashi H."/>
            <person name="Tanizawa Y."/>
            <person name="Yagura M."/>
            <person name="Sakamoto M."/>
            <person name="Ohkuma M."/>
            <person name="Tohno M."/>
        </authorList>
    </citation>
    <scope>NUCLEOTIDE SEQUENCE [LARGE SCALE GENOMIC DNA]</scope>
    <source>
        <strain evidence="1 2">CSC2</strain>
    </source>
</reference>
<sequence length="384" mass="44431">MEFFEPSEKIRLMRKKLGVRQSDLVTDNMTMAFISMMENGRRSVSKRSSERLVLKFKEIATNKSLTLDIDNEYFSRSAKEDARLHIEKELIKNNDHTELDKLTNIAVNFEIYDLLAKIYEMNGEKFLAEKDFVNAFINYNSALGKLQEIRQNSGQAFLHKQLGVCKERQGEYIEAIYYFKQSIEYSLKESNMLVYFKSSLNLAIVYAKSAQYSRCIQTVDEKILNAKFKPSKQVLINARMTKANALMELKDDSALKEYFSLVDEVGDTNDLVMSFLYHNISEFYYKKDAYKKSLEYANKAHALKNKVNRVALPNTLNIKGKVFLKLGLVQEGTMMFDLGASIAAENKTFDMLLENYKALTEVYDSKEDLKEVVKKFEKVIGTYK</sequence>
<comment type="caution">
    <text evidence="1">The sequence shown here is derived from an EMBL/GenBank/DDBJ whole genome shotgun (WGS) entry which is preliminary data.</text>
</comment>
<evidence type="ECO:0000313" key="1">
    <source>
        <dbReference type="EMBL" id="GFZ30125.1"/>
    </source>
</evidence>
<dbReference type="InterPro" id="IPR019734">
    <property type="entry name" value="TPR_rpt"/>
</dbReference>
<dbReference type="RefSeq" id="WP_206868124.1">
    <property type="nucleotide sequence ID" value="NZ_BMBA01000001.1"/>
</dbReference>